<dbReference type="SUPFAM" id="SSF53300">
    <property type="entry name" value="vWA-like"/>
    <property type="match status" value="1"/>
</dbReference>
<dbReference type="GO" id="GO:0005634">
    <property type="term" value="C:nucleus"/>
    <property type="evidence" value="ECO:0007669"/>
    <property type="project" value="UniProtKB-SubCell"/>
</dbReference>
<evidence type="ECO:0000256" key="4">
    <source>
        <dbReference type="ARBA" id="ARBA00022763"/>
    </source>
</evidence>
<evidence type="ECO:0000256" key="19">
    <source>
        <dbReference type="ARBA" id="ARBA00048340"/>
    </source>
</evidence>
<dbReference type="PANTHER" id="PTHR43296:SF2">
    <property type="entry name" value="PEROXISOMAL 2,4-DIENOYL-COA REDUCTASE [(3E)-ENOYL-COA-PRODUCING]"/>
    <property type="match status" value="1"/>
</dbReference>
<dbReference type="Gene3D" id="3.40.50.720">
    <property type="entry name" value="NAD(P)-binding Rossmann-like Domain"/>
    <property type="match status" value="1"/>
</dbReference>
<keyword evidence="8" id="KW-0560">Oxidoreductase</keyword>
<comment type="catalytic activity">
    <reaction evidence="20">
        <text>(2E,4Z,7Z,10Z,13Z,16Z,19Z)-docosaheptaenoyl-CoA + NADPH + H(+) = (3E,7Z,10Z,13Z,16Z,19Z)-docosahexaenoyl-CoA + NADP(+)</text>
        <dbReference type="Rhea" id="RHEA:44920"/>
        <dbReference type="ChEBI" id="CHEBI:15378"/>
        <dbReference type="ChEBI" id="CHEBI:57783"/>
        <dbReference type="ChEBI" id="CHEBI:58349"/>
        <dbReference type="ChEBI" id="CHEBI:77559"/>
        <dbReference type="ChEBI" id="CHEBI:84791"/>
    </reaction>
</comment>
<dbReference type="FunFam" id="3.40.50.410:FF:000015">
    <property type="entry name" value="General transcription factor IIH subunit 2"/>
    <property type="match status" value="1"/>
</dbReference>
<comment type="catalytic activity">
    <reaction evidence="18">
        <text>a (2E,4E)-dienoyl-CoA + NADPH + H(+) = a 4,5-saturated-(3E)-enoyl-CoA + NADP(+)</text>
        <dbReference type="Rhea" id="RHEA:45912"/>
        <dbReference type="ChEBI" id="CHEBI:15378"/>
        <dbReference type="ChEBI" id="CHEBI:57783"/>
        <dbReference type="ChEBI" id="CHEBI:58349"/>
        <dbReference type="ChEBI" id="CHEBI:85101"/>
        <dbReference type="ChEBI" id="CHEBI:85493"/>
        <dbReference type="EC" id="1.3.1.124"/>
    </reaction>
</comment>
<dbReference type="GO" id="GO:0009062">
    <property type="term" value="P:fatty acid catabolic process"/>
    <property type="evidence" value="ECO:0007669"/>
    <property type="project" value="InterPro"/>
</dbReference>
<evidence type="ECO:0000256" key="8">
    <source>
        <dbReference type="ARBA" id="ARBA00023002"/>
    </source>
</evidence>
<dbReference type="GO" id="GO:0008670">
    <property type="term" value="F:2,4-dienoyl-CoA reductase (NADPH) activity"/>
    <property type="evidence" value="ECO:0007669"/>
    <property type="project" value="InterPro"/>
</dbReference>
<comment type="subunit">
    <text evidence="14">Monomer, dimer and oligomer.</text>
</comment>
<dbReference type="SMART" id="SM00822">
    <property type="entry name" value="PKS_KR"/>
    <property type="match status" value="1"/>
</dbReference>
<feature type="domain" description="Ketoreductase" evidence="21">
    <location>
        <begin position="314"/>
        <end position="493"/>
    </location>
</feature>
<dbReference type="PRINTS" id="PR00081">
    <property type="entry name" value="GDHRDH"/>
</dbReference>
<evidence type="ECO:0000256" key="1">
    <source>
        <dbReference type="ARBA" id="ARBA00004123"/>
    </source>
</evidence>
<dbReference type="Proteomes" id="UP000663873">
    <property type="component" value="Unassembled WGS sequence"/>
</dbReference>
<keyword evidence="10" id="KW-0804">Transcription</keyword>
<dbReference type="GO" id="GO:0005777">
    <property type="term" value="C:peroxisome"/>
    <property type="evidence" value="ECO:0007669"/>
    <property type="project" value="TreeGrafter"/>
</dbReference>
<evidence type="ECO:0000313" key="22">
    <source>
        <dbReference type="EMBL" id="CAF4220366.1"/>
    </source>
</evidence>
<dbReference type="CDD" id="cd05369">
    <property type="entry name" value="TER_DECR_SDR_a"/>
    <property type="match status" value="1"/>
</dbReference>
<dbReference type="Pfam" id="PF04056">
    <property type="entry name" value="Ssl1"/>
    <property type="match status" value="1"/>
</dbReference>
<dbReference type="Gene3D" id="3.40.50.410">
    <property type="entry name" value="von Willebrand factor, type A domain"/>
    <property type="match status" value="1"/>
</dbReference>
<evidence type="ECO:0000256" key="13">
    <source>
        <dbReference type="ARBA" id="ARBA00025787"/>
    </source>
</evidence>
<dbReference type="CDD" id="cd01453">
    <property type="entry name" value="vWA_transcription_factor_IIH_type"/>
    <property type="match status" value="1"/>
</dbReference>
<comment type="catalytic activity">
    <reaction evidence="19">
        <text>a (2E,4Z)-dienoyl-CoA + NADPH + H(+) = a 4,5-saturated-(3E)-enoyl-CoA + NADP(+)</text>
        <dbReference type="Rhea" id="RHEA:61892"/>
        <dbReference type="ChEBI" id="CHEBI:15378"/>
        <dbReference type="ChEBI" id="CHEBI:57783"/>
        <dbReference type="ChEBI" id="CHEBI:58349"/>
        <dbReference type="ChEBI" id="CHEBI:85099"/>
        <dbReference type="ChEBI" id="CHEBI:85493"/>
        <dbReference type="EC" id="1.3.1.124"/>
    </reaction>
</comment>
<keyword evidence="9" id="KW-0805">Transcription regulation</keyword>
<dbReference type="SUPFAM" id="SSF51735">
    <property type="entry name" value="NAD(P)-binding Rossmann-fold domains"/>
    <property type="match status" value="1"/>
</dbReference>
<dbReference type="InterPro" id="IPR045017">
    <property type="entry name" value="DECR2-like"/>
</dbReference>
<dbReference type="Pfam" id="PF13561">
    <property type="entry name" value="adh_short_C2"/>
    <property type="match status" value="1"/>
</dbReference>
<evidence type="ECO:0000256" key="7">
    <source>
        <dbReference type="ARBA" id="ARBA00022857"/>
    </source>
</evidence>
<evidence type="ECO:0000256" key="9">
    <source>
        <dbReference type="ARBA" id="ARBA00023015"/>
    </source>
</evidence>
<name>A0A820CDE3_9BILA</name>
<keyword evidence="12" id="KW-0539">Nucleus</keyword>
<evidence type="ECO:0000256" key="17">
    <source>
        <dbReference type="ARBA" id="ARBA00030890"/>
    </source>
</evidence>
<keyword evidence="5" id="KW-0863">Zinc-finger</keyword>
<dbReference type="FunFam" id="3.40.50.720:FF:000084">
    <property type="entry name" value="Short-chain dehydrogenase reductase"/>
    <property type="match status" value="1"/>
</dbReference>
<evidence type="ECO:0000256" key="3">
    <source>
        <dbReference type="ARBA" id="ARBA00022723"/>
    </source>
</evidence>
<comment type="caution">
    <text evidence="22">The sequence shown here is derived from an EMBL/GenBank/DDBJ whole genome shotgun (WGS) entry which is preliminary data.</text>
</comment>
<dbReference type="InterPro" id="IPR057326">
    <property type="entry name" value="KR_dom"/>
</dbReference>
<keyword evidence="3" id="KW-0479">Metal-binding</keyword>
<dbReference type="PANTHER" id="PTHR43296">
    <property type="entry name" value="PEROXISOMAL 2,4-DIENOYL-COA REDUCTASE"/>
    <property type="match status" value="1"/>
</dbReference>
<dbReference type="InterPro" id="IPR036291">
    <property type="entry name" value="NAD(P)-bd_dom_sf"/>
</dbReference>
<dbReference type="InterPro" id="IPR036465">
    <property type="entry name" value="vWFA_dom_sf"/>
</dbReference>
<evidence type="ECO:0000256" key="15">
    <source>
        <dbReference type="ARBA" id="ARBA00026117"/>
    </source>
</evidence>
<dbReference type="EMBL" id="CAJOBP010000785">
    <property type="protein sequence ID" value="CAF4220366.1"/>
    <property type="molecule type" value="Genomic_DNA"/>
</dbReference>
<evidence type="ECO:0000256" key="12">
    <source>
        <dbReference type="ARBA" id="ARBA00023242"/>
    </source>
</evidence>
<evidence type="ECO:0000256" key="5">
    <source>
        <dbReference type="ARBA" id="ARBA00022771"/>
    </source>
</evidence>
<evidence type="ECO:0000256" key="11">
    <source>
        <dbReference type="ARBA" id="ARBA00023204"/>
    </source>
</evidence>
<comment type="subcellular location">
    <subcellularLocation>
        <location evidence="1">Nucleus</location>
    </subcellularLocation>
</comment>
<protein>
    <recommendedName>
        <fullName evidence="16">Peroxisomal 2,4-dienoyl-CoA reductase [(3E)-enoyl-CoA-producing]</fullName>
        <ecNumber evidence="15">1.3.1.124</ecNumber>
    </recommendedName>
    <alternativeName>
        <fullName evidence="17">2,4-dienoyl-CoA reductase 2</fullName>
    </alternativeName>
</protein>
<accession>A0A820CDE3</accession>
<evidence type="ECO:0000256" key="20">
    <source>
        <dbReference type="ARBA" id="ARBA00048631"/>
    </source>
</evidence>
<evidence type="ECO:0000256" key="18">
    <source>
        <dbReference type="ARBA" id="ARBA00048009"/>
    </source>
</evidence>
<evidence type="ECO:0000313" key="23">
    <source>
        <dbReference type="Proteomes" id="UP000663873"/>
    </source>
</evidence>
<evidence type="ECO:0000256" key="14">
    <source>
        <dbReference type="ARBA" id="ARBA00025939"/>
    </source>
</evidence>
<organism evidence="22 23">
    <name type="scientific">Rotaria socialis</name>
    <dbReference type="NCBI Taxonomy" id="392032"/>
    <lineage>
        <taxon>Eukaryota</taxon>
        <taxon>Metazoa</taxon>
        <taxon>Spiralia</taxon>
        <taxon>Gnathifera</taxon>
        <taxon>Rotifera</taxon>
        <taxon>Eurotatoria</taxon>
        <taxon>Bdelloidea</taxon>
        <taxon>Philodinida</taxon>
        <taxon>Philodinidae</taxon>
        <taxon>Rotaria</taxon>
    </lineage>
</organism>
<comment type="similarity">
    <text evidence="2">Belongs to the GTF2H2 family.</text>
</comment>
<evidence type="ECO:0000256" key="16">
    <source>
        <dbReference type="ARBA" id="ARBA00026221"/>
    </source>
</evidence>
<sequence>MDQDDDQYRWESGYERTWEVIQEDESGSIAATVNAINQKNRRKELAQLPNVRLGMMRHLYVVLDMSDAMKDQDLRPNRLFCSIELLKEFIFMYFDSNPISQIGLIITRKKRSEKISELAGNPRSHVALLEQLKYQECEGEASIQNALEMGLQTLKHMPKYSSREMLFVLGCLTTCDPANILQTLKICKENEIRCSVISLSAEVRIFRKLCVDTKGIFHVIMDSSHFQELLQIHSRPLPALDKFESSLVRMGFPKYRTYTTSNANISTTSSNSAKHEKASMCMCHLEQRGGINGVFLQRTMATESPFKSTILQNQVALVTGGSSGIGLEICRELGKHGCSVVMMGRRAEMLTLAEKMLTDEGIRAFSVQGDVRIPEDGVRAIKSTVEKFGGLDCLINGAAGNFLCAAENLTPNGFKTVLDIDTQGTFNMCRAAFPQLRESSNANIINISTTFHYAAMWYQAHVCAAKAAIDALTRALALEWGEYGIRVNGIAPGPIADTAGFAKLGGSLMDSDSSENPLLEAIPLKRIGTKWDIAMSVLYLCSTAGQNITGSILVNDGGNWLYKPQILDRETVQSFSRSVEKKSRQAGIATKSKL</sequence>
<evidence type="ECO:0000256" key="2">
    <source>
        <dbReference type="ARBA" id="ARBA00006092"/>
    </source>
</evidence>
<reference evidence="22" key="1">
    <citation type="submission" date="2021-02" db="EMBL/GenBank/DDBJ databases">
        <authorList>
            <person name="Nowell W R."/>
        </authorList>
    </citation>
    <scope>NUCLEOTIDE SEQUENCE</scope>
</reference>
<evidence type="ECO:0000256" key="10">
    <source>
        <dbReference type="ARBA" id="ARBA00023163"/>
    </source>
</evidence>
<dbReference type="InterPro" id="IPR002347">
    <property type="entry name" value="SDR_fam"/>
</dbReference>
<evidence type="ECO:0000259" key="21">
    <source>
        <dbReference type="SMART" id="SM00822"/>
    </source>
</evidence>
<gene>
    <name evidence="22" type="ORF">UJA718_LOCUS7697</name>
</gene>
<keyword evidence="4" id="KW-0227">DNA damage</keyword>
<dbReference type="AlphaFoldDB" id="A0A820CDE3"/>
<keyword evidence="23" id="KW-1185">Reference proteome</keyword>
<comment type="similarity">
    <text evidence="13">Belongs to the short-chain dehydrogenases/reductases (SDR) family. 2,4-dienoyl-CoA reductase subfamily.</text>
</comment>
<keyword evidence="11" id="KW-0234">DNA repair</keyword>
<proteinExistence type="inferred from homology"/>
<keyword evidence="7" id="KW-0521">NADP</keyword>
<dbReference type="EC" id="1.3.1.124" evidence="15"/>
<keyword evidence="6" id="KW-0862">Zinc</keyword>
<dbReference type="InterPro" id="IPR007198">
    <property type="entry name" value="Ssl1-like"/>
</dbReference>
<evidence type="ECO:0000256" key="6">
    <source>
        <dbReference type="ARBA" id="ARBA00022833"/>
    </source>
</evidence>
<dbReference type="GO" id="GO:0008270">
    <property type="term" value="F:zinc ion binding"/>
    <property type="evidence" value="ECO:0007669"/>
    <property type="project" value="UniProtKB-KW"/>
</dbReference>
<dbReference type="GO" id="GO:0006281">
    <property type="term" value="P:DNA repair"/>
    <property type="evidence" value="ECO:0007669"/>
    <property type="project" value="UniProtKB-KW"/>
</dbReference>